<dbReference type="OrthoDB" id="353238at2"/>
<dbReference type="NCBIfam" id="NF047515">
    <property type="entry name" value="SpiroCoCo_C"/>
    <property type="match status" value="1"/>
</dbReference>
<sequence length="1103" mass="126614">MEYFLIVAITSAISLGMVLLSRQMDKNNRSIEKAKKYGDRVREELEAFVTEKTNQLRNAGIELSVQQEQALASVKRLDDIYDKFMQQADKLAVRSATIESIDQHAKNSEQTIKQLMELTSVAQKNLTEITKESGFIDSLGKAIHDSKAELQQIIDALPEVQNTFRAENAQNLADAKKDIFAEITEGISELEKRLTDTERKSESLFEVAAIKLNELYKKALEDAAKKAENFEDEAFKKLESQTIERIKKYKNTLEERSAVLDQQIKTNLADTKKLAAEFKQGWTEEAKSYVSVMKTDFAEIESKVDAKVQNLLEKISNAENKSTEHSVQIQNTFKHTETGLKEKIQTLAATLNENIQTLSTASHEKLQTISTTLNESLTKLSQSSNVKFINYQKEVEFRYNKIEQAIAGIDTLEEELKKLSTETEEKFKQSFNDYVRIAEEKQTGFEANFTERYNTLITKMEEINNELNELKNTAYANASEKLKLFQDDFFEDLQKRGDVLNIRIDEWRNDLEEKLTLLASENESSRRDIEDAYKKELKQRLLKLAEENNGQFLKLSQQVSQIEENLKRRISGNDQSLEQYITELKNTAETLKEKASISLEEEVLDMQQKMQETLKTQTRDLEANAKELSEYIENIKTQAEQNFAEIHQNLESWKTGSDRQFADARSLFDGKISSFAALTETAIENLDAKYNSQYKEFALKSDEAFEELNKKFEEMDEMIANVKNNLTNHAESVTATLQNDCEQASQLIDKKIREATFETESSLQTVRDMIQSLQTQIVSTQEGLLTKIQNDSERLTQSLDEIEKRQAAFINQTKVFERADELKAGLEEDITRITNEIAKFEIYRDTMDKLSLQYEKVKHLEEEAEQKIARFMEERKNIDILEGEFAKLEGFSESMDRKILEINAVNDDLQQYQVQIRKIEESISDVNTRYDRLEKKGLVLDQTVKNIDDAFENLKALENNIKDFKGELTTVSPELESVRNDLTVVLENQNKTEAVRAQMETIDSLLEEMEERIEKMQNAREWLAATETRLQEISKNSESQLKLLGVLLKSEMPAKTAGSGSPSIETRENVLKLYNSGWTIEAIANALKRSEGEIGLILEMADK</sequence>
<organism evidence="2 4">
    <name type="scientific">Treponema phagedenis</name>
    <dbReference type="NCBI Taxonomy" id="162"/>
    <lineage>
        <taxon>Bacteria</taxon>
        <taxon>Pseudomonadati</taxon>
        <taxon>Spirochaetota</taxon>
        <taxon>Spirochaetia</taxon>
        <taxon>Spirochaetales</taxon>
        <taxon>Treponemataceae</taxon>
        <taxon>Treponema</taxon>
    </lineage>
</organism>
<dbReference type="NCBIfam" id="NF047516">
    <property type="entry name" value="LA_3659_fam"/>
    <property type="match status" value="1"/>
</dbReference>
<dbReference type="Proteomes" id="UP000042527">
    <property type="component" value="Unassembled WGS sequence"/>
</dbReference>
<evidence type="ECO:0000313" key="3">
    <source>
        <dbReference type="EMBL" id="QEJ97320.1"/>
    </source>
</evidence>
<dbReference type="EMBL" id="CDNC01000013">
    <property type="protein sequence ID" value="CEM61762.1"/>
    <property type="molecule type" value="Genomic_DNA"/>
</dbReference>
<gene>
    <name evidence="3" type="ORF">FUT82_04485</name>
    <name evidence="2" type="ORF">TPHV1_200052</name>
</gene>
<evidence type="ECO:0000313" key="4">
    <source>
        <dbReference type="Proteomes" id="UP000042527"/>
    </source>
</evidence>
<dbReference type="SUPFAM" id="SSF58113">
    <property type="entry name" value="Apolipoprotein A-I"/>
    <property type="match status" value="1"/>
</dbReference>
<reference evidence="2" key="2">
    <citation type="submission" date="2015-01" db="EMBL/GenBank/DDBJ databases">
        <authorList>
            <person name="Xiang T."/>
            <person name="Song Y."/>
            <person name="Huang L."/>
            <person name="Wang B."/>
            <person name="Wu P."/>
        </authorList>
    </citation>
    <scope>NUCLEOTIDE SEQUENCE [LARGE SCALE GENOMIC DNA]</scope>
    <source>
        <strain evidence="2">V1</strain>
    </source>
</reference>
<dbReference type="RefSeq" id="WP_024753142.1">
    <property type="nucleotide sequence ID" value="NZ_CDNC01000013.1"/>
</dbReference>
<evidence type="ECO:0000256" key="1">
    <source>
        <dbReference type="SAM" id="Coils"/>
    </source>
</evidence>
<dbReference type="Gene3D" id="1.20.5.1230">
    <property type="entry name" value="Apolipoprotein A-I"/>
    <property type="match status" value="1"/>
</dbReference>
<feature type="coiled-coil region" evidence="1">
    <location>
        <begin position="992"/>
        <end position="1026"/>
    </location>
</feature>
<keyword evidence="4" id="KW-1185">Reference proteome</keyword>
<proteinExistence type="predicted"/>
<feature type="coiled-coil region" evidence="1">
    <location>
        <begin position="402"/>
        <end position="429"/>
    </location>
</feature>
<dbReference type="GeneID" id="57754152"/>
<name>A0A0B7GW31_TREPH</name>
<accession>A0A0B7GW31</accession>
<dbReference type="AlphaFoldDB" id="A0A0B7GW31"/>
<dbReference type="EMBL" id="CP042817">
    <property type="protein sequence ID" value="QEJ97320.1"/>
    <property type="molecule type" value="Genomic_DNA"/>
</dbReference>
<feature type="coiled-coil region" evidence="1">
    <location>
        <begin position="301"/>
        <end position="328"/>
    </location>
</feature>
<protein>
    <submittedName>
        <fullName evidence="2">Uncharacterized protein</fullName>
    </submittedName>
</protein>
<dbReference type="NCBIfam" id="NF047514">
    <property type="entry name" value="SpiroCoCo_N"/>
    <property type="match status" value="1"/>
</dbReference>
<keyword evidence="1" id="KW-0175">Coiled coil</keyword>
<reference evidence="4" key="1">
    <citation type="submission" date="2015-01" db="EMBL/GenBank/DDBJ databases">
        <authorList>
            <person name="Manzoor Shahid"/>
            <person name="Zubair Saima"/>
        </authorList>
    </citation>
    <scope>NUCLEOTIDE SEQUENCE [LARGE SCALE GENOMIC DNA]</scope>
    <source>
        <strain evidence="4">V1</strain>
    </source>
</reference>
<evidence type="ECO:0000313" key="2">
    <source>
        <dbReference type="EMBL" id="CEM61762.1"/>
    </source>
</evidence>
<dbReference type="Proteomes" id="UP000323594">
    <property type="component" value="Chromosome"/>
</dbReference>
<reference evidence="3 5" key="3">
    <citation type="submission" date="2019-08" db="EMBL/GenBank/DDBJ databases">
        <authorList>
            <person name="Kuhnert P."/>
        </authorList>
    </citation>
    <scope>NUCLEOTIDE SEQUENCE [LARGE SCALE GENOMIC DNA]</scope>
    <source>
        <strain evidence="3 5">B36.5</strain>
    </source>
</reference>
<feature type="coiled-coil region" evidence="1">
    <location>
        <begin position="785"/>
        <end position="967"/>
    </location>
</feature>
<feature type="coiled-coil region" evidence="1">
    <location>
        <begin position="180"/>
        <end position="233"/>
    </location>
</feature>
<dbReference type="Gene3D" id="1.10.287.1490">
    <property type="match status" value="1"/>
</dbReference>
<evidence type="ECO:0000313" key="5">
    <source>
        <dbReference type="Proteomes" id="UP000323594"/>
    </source>
</evidence>
<feature type="coiled-coil region" evidence="1">
    <location>
        <begin position="574"/>
        <end position="638"/>
    </location>
</feature>